<protein>
    <submittedName>
        <fullName evidence="2">ApaG protein</fullName>
    </submittedName>
</protein>
<keyword evidence="3" id="KW-1185">Reference proteome</keyword>
<sequence>MNVRFEHLTGLSVTVDEVQYDPTRPAPPDRPHPFVYHVSIHNDSQETVNIFGRKWIVRDTDGDTLVVEGDGVVGQFPKLEPGQTFSYNSYHVIKAESTATGSFFGTTGQGRPICARIPRFEMHPPMMA</sequence>
<dbReference type="EMBL" id="FUYE01000005">
    <property type="protein sequence ID" value="SKA92763.1"/>
    <property type="molecule type" value="Genomic_DNA"/>
</dbReference>
<gene>
    <name evidence="2" type="ORF">SAMN02745166_01951</name>
</gene>
<dbReference type="STRING" id="48467.SAMN02745166_01951"/>
<dbReference type="Pfam" id="PF04379">
    <property type="entry name" value="DUF525"/>
    <property type="match status" value="1"/>
</dbReference>
<evidence type="ECO:0000313" key="2">
    <source>
        <dbReference type="EMBL" id="SKA92763.1"/>
    </source>
</evidence>
<reference evidence="3" key="1">
    <citation type="submission" date="2017-02" db="EMBL/GenBank/DDBJ databases">
        <authorList>
            <person name="Varghese N."/>
            <person name="Submissions S."/>
        </authorList>
    </citation>
    <scope>NUCLEOTIDE SEQUENCE [LARGE SCALE GENOMIC DNA]</scope>
    <source>
        <strain evidence="3">ATCC 700200</strain>
    </source>
</reference>
<dbReference type="SUPFAM" id="SSF110069">
    <property type="entry name" value="ApaG-like"/>
    <property type="match status" value="1"/>
</dbReference>
<proteinExistence type="predicted"/>
<dbReference type="InterPro" id="IPR036767">
    <property type="entry name" value="ApaG_sf"/>
</dbReference>
<name>A0A1T4XTN0_9BACT</name>
<accession>A0A1T4XTN0</accession>
<feature type="domain" description="ApaG" evidence="1">
    <location>
        <begin position="6"/>
        <end position="128"/>
    </location>
</feature>
<evidence type="ECO:0000313" key="3">
    <source>
        <dbReference type="Proteomes" id="UP000190774"/>
    </source>
</evidence>
<dbReference type="AlphaFoldDB" id="A0A1T4XTN0"/>
<evidence type="ECO:0000259" key="1">
    <source>
        <dbReference type="PROSITE" id="PS51087"/>
    </source>
</evidence>
<dbReference type="RefSeq" id="WP_176159328.1">
    <property type="nucleotide sequence ID" value="NZ_FUYE01000005.1"/>
</dbReference>
<dbReference type="PROSITE" id="PS51087">
    <property type="entry name" value="APAG"/>
    <property type="match status" value="1"/>
</dbReference>
<dbReference type="InterPro" id="IPR007474">
    <property type="entry name" value="ApaG_domain"/>
</dbReference>
<organism evidence="2 3">
    <name type="scientific">Prosthecobacter debontii</name>
    <dbReference type="NCBI Taxonomy" id="48467"/>
    <lineage>
        <taxon>Bacteria</taxon>
        <taxon>Pseudomonadati</taxon>
        <taxon>Verrucomicrobiota</taxon>
        <taxon>Verrucomicrobiia</taxon>
        <taxon>Verrucomicrobiales</taxon>
        <taxon>Verrucomicrobiaceae</taxon>
        <taxon>Prosthecobacter</taxon>
    </lineage>
</organism>
<dbReference type="GO" id="GO:0070987">
    <property type="term" value="P:error-free translesion synthesis"/>
    <property type="evidence" value="ECO:0007669"/>
    <property type="project" value="TreeGrafter"/>
</dbReference>
<dbReference type="Gene3D" id="2.60.40.1470">
    <property type="entry name" value="ApaG domain"/>
    <property type="match status" value="1"/>
</dbReference>
<dbReference type="PANTHER" id="PTHR14289:SF16">
    <property type="entry name" value="POLYMERASE DELTA-INTERACTING PROTEIN 2"/>
    <property type="match status" value="1"/>
</dbReference>
<dbReference type="Proteomes" id="UP000190774">
    <property type="component" value="Unassembled WGS sequence"/>
</dbReference>
<dbReference type="PANTHER" id="PTHR14289">
    <property type="entry name" value="F-BOX ONLY PROTEIN 3"/>
    <property type="match status" value="1"/>
</dbReference>